<dbReference type="Pfam" id="PF03763">
    <property type="entry name" value="Remorin_C"/>
    <property type="match status" value="1"/>
</dbReference>
<sequence length="489" mass="55283">MDLTSPRYFHAPSSTFTNTATGEQPLETNASFYGRTKSNPFVETFPDPLCKLNLKETSEFVKSFPLPHGGTESNRVFRESSTQRRTEVVGVNSVVTQRRFEAPPTPGRPVFSFSAGNLSRKSFPSKWDDAEKWLISSSCHESPAHTIKPPDSVRTAKPSDYNYKQQQVEVFSDKSRVTEEKVSKKEFSSFHCSVSLDNHNSVRAFDGVSCSTDNVFLKDKFTDDVEPVLPKFRTSESSKEGFLFKNSACETMKSTGTEMVQHRDVGTEMTPLGSSTTSRCHTPFVISSPARHNTPADRSGPLGLEHSNSTSSTIDIAQLQECHLAKLQLGTHYDSVTSNWSSRQEEEEEISKSLRHFEIDNVSGCQKNGPESRAVAWEEEEKTKCCLRYQREEAKIQAWVNLQSAKAEAQSRKLEVKIQKMRSNLEEKLMKRMAIVHRKAEEWRETARQQHSDQIEKASVHAQKMAIRHHSHLSTTTSCGCFPCNNHFR</sequence>
<evidence type="ECO:0000256" key="1">
    <source>
        <dbReference type="ARBA" id="ARBA00005711"/>
    </source>
</evidence>
<keyword evidence="2" id="KW-0175">Coiled coil</keyword>
<accession>A0A7J6G997</accession>
<evidence type="ECO:0000256" key="3">
    <source>
        <dbReference type="SAM" id="MobiDB-lite"/>
    </source>
</evidence>
<dbReference type="PANTHER" id="PTHR31471">
    <property type="entry name" value="OS02G0116800 PROTEIN"/>
    <property type="match status" value="1"/>
</dbReference>
<dbReference type="CDD" id="cd22249">
    <property type="entry name" value="UDM1_RNF168_RNF169-like"/>
    <property type="match status" value="1"/>
</dbReference>
<name>A0A7J6G997_CANSA</name>
<dbReference type="EMBL" id="JAATIP010000132">
    <property type="protein sequence ID" value="KAF4368866.1"/>
    <property type="molecule type" value="Genomic_DNA"/>
</dbReference>
<dbReference type="Proteomes" id="UP000525078">
    <property type="component" value="Unassembled WGS sequence"/>
</dbReference>
<feature type="region of interest" description="Disordered" evidence="3">
    <location>
        <begin position="285"/>
        <end position="309"/>
    </location>
</feature>
<evidence type="ECO:0000313" key="7">
    <source>
        <dbReference type="Proteomes" id="UP000525078"/>
    </source>
</evidence>
<keyword evidence="8" id="KW-1185">Reference proteome</keyword>
<dbReference type="InterPro" id="IPR005516">
    <property type="entry name" value="Remorin_C"/>
</dbReference>
<feature type="coiled-coil region" evidence="2">
    <location>
        <begin position="404"/>
        <end position="431"/>
    </location>
</feature>
<evidence type="ECO:0000313" key="6">
    <source>
        <dbReference type="EMBL" id="KAF4379398.1"/>
    </source>
</evidence>
<comment type="caution">
    <text evidence="6">The sequence shown here is derived from an EMBL/GenBank/DDBJ whole genome shotgun (WGS) entry which is preliminary data.</text>
</comment>
<protein>
    <recommendedName>
        <fullName evidence="4">Remorin C-terminal domain-containing protein</fullName>
    </recommendedName>
</protein>
<dbReference type="EMBL" id="JAATIQ010000129">
    <property type="protein sequence ID" value="KAF4379398.1"/>
    <property type="molecule type" value="Genomic_DNA"/>
</dbReference>
<evidence type="ECO:0000256" key="2">
    <source>
        <dbReference type="SAM" id="Coils"/>
    </source>
</evidence>
<evidence type="ECO:0000259" key="4">
    <source>
        <dbReference type="Pfam" id="PF03763"/>
    </source>
</evidence>
<dbReference type="Proteomes" id="UP000583929">
    <property type="component" value="Unassembled WGS sequence"/>
</dbReference>
<feature type="domain" description="Remorin C-terminal" evidence="4">
    <location>
        <begin position="371"/>
        <end position="467"/>
    </location>
</feature>
<evidence type="ECO:0000313" key="8">
    <source>
        <dbReference type="Proteomes" id="UP000583929"/>
    </source>
</evidence>
<dbReference type="AlphaFoldDB" id="A0A7J6G997"/>
<evidence type="ECO:0000313" key="5">
    <source>
        <dbReference type="EMBL" id="KAF4368866.1"/>
    </source>
</evidence>
<dbReference type="PANTHER" id="PTHR31471:SF3">
    <property type="entry name" value="OS11G0616300 PROTEIN"/>
    <property type="match status" value="1"/>
</dbReference>
<gene>
    <name evidence="5" type="ORF">F8388_021478</name>
    <name evidence="6" type="ORF">G4B88_024846</name>
</gene>
<comment type="similarity">
    <text evidence="1">Belongs to the remorin family.</text>
</comment>
<reference evidence="7 8" key="1">
    <citation type="journal article" date="2020" name="bioRxiv">
        <title>Sequence and annotation of 42 cannabis genomes reveals extensive copy number variation in cannabinoid synthesis and pathogen resistance genes.</title>
        <authorList>
            <person name="Mckernan K.J."/>
            <person name="Helbert Y."/>
            <person name="Kane L.T."/>
            <person name="Ebling H."/>
            <person name="Zhang L."/>
            <person name="Liu B."/>
            <person name="Eaton Z."/>
            <person name="Mclaughlin S."/>
            <person name="Kingan S."/>
            <person name="Baybayan P."/>
            <person name="Concepcion G."/>
            <person name="Jordan M."/>
            <person name="Riva A."/>
            <person name="Barbazuk W."/>
            <person name="Harkins T."/>
        </authorList>
    </citation>
    <scope>NUCLEOTIDE SEQUENCE [LARGE SCALE GENOMIC DNA]</scope>
    <source>
        <strain evidence="7 8">cv. Jamaican Lion 4</strain>
        <strain evidence="6">Father</strain>
        <strain evidence="5">Mother</strain>
        <tissue evidence="6">Leaf</tissue>
    </source>
</reference>
<organism evidence="6 8">
    <name type="scientific">Cannabis sativa</name>
    <name type="common">Hemp</name>
    <name type="synonym">Marijuana</name>
    <dbReference type="NCBI Taxonomy" id="3483"/>
    <lineage>
        <taxon>Eukaryota</taxon>
        <taxon>Viridiplantae</taxon>
        <taxon>Streptophyta</taxon>
        <taxon>Embryophyta</taxon>
        <taxon>Tracheophyta</taxon>
        <taxon>Spermatophyta</taxon>
        <taxon>Magnoliopsida</taxon>
        <taxon>eudicotyledons</taxon>
        <taxon>Gunneridae</taxon>
        <taxon>Pentapetalae</taxon>
        <taxon>rosids</taxon>
        <taxon>fabids</taxon>
        <taxon>Rosales</taxon>
        <taxon>Cannabaceae</taxon>
        <taxon>Cannabis</taxon>
    </lineage>
</organism>
<proteinExistence type="inferred from homology"/>